<dbReference type="InterPro" id="IPR015590">
    <property type="entry name" value="Aldehyde_DH_dom"/>
</dbReference>
<evidence type="ECO:0000313" key="7">
    <source>
        <dbReference type="Proteomes" id="UP000054683"/>
    </source>
</evidence>
<dbReference type="Gene3D" id="3.40.605.10">
    <property type="entry name" value="Aldehyde Dehydrogenase, Chain A, domain 1"/>
    <property type="match status" value="1"/>
</dbReference>
<dbReference type="InterPro" id="IPR016163">
    <property type="entry name" value="Ald_DH_C"/>
</dbReference>
<organism evidence="6 7">
    <name type="scientific">Caballeronia udeis</name>
    <dbReference type="NCBI Taxonomy" id="1232866"/>
    <lineage>
        <taxon>Bacteria</taxon>
        <taxon>Pseudomonadati</taxon>
        <taxon>Pseudomonadota</taxon>
        <taxon>Betaproteobacteria</taxon>
        <taxon>Burkholderiales</taxon>
        <taxon>Burkholderiaceae</taxon>
        <taxon>Caballeronia</taxon>
    </lineage>
</organism>
<dbReference type="Proteomes" id="UP000054683">
    <property type="component" value="Unassembled WGS sequence"/>
</dbReference>
<dbReference type="Gene3D" id="3.40.309.10">
    <property type="entry name" value="Aldehyde Dehydrogenase, Chain A, domain 2"/>
    <property type="match status" value="1"/>
</dbReference>
<dbReference type="Pfam" id="PF00171">
    <property type="entry name" value="Aldedh"/>
    <property type="match status" value="1"/>
</dbReference>
<evidence type="ECO:0000256" key="4">
    <source>
        <dbReference type="RuleBase" id="RU003345"/>
    </source>
</evidence>
<keyword evidence="2 4" id="KW-0560">Oxidoreductase</keyword>
<feature type="active site" evidence="3">
    <location>
        <position position="274"/>
    </location>
</feature>
<dbReference type="PANTHER" id="PTHR42804:SF1">
    <property type="entry name" value="ALDEHYDE DEHYDROGENASE-RELATED"/>
    <property type="match status" value="1"/>
</dbReference>
<dbReference type="GO" id="GO:0016620">
    <property type="term" value="F:oxidoreductase activity, acting on the aldehyde or oxo group of donors, NAD or NADP as acceptor"/>
    <property type="evidence" value="ECO:0007669"/>
    <property type="project" value="InterPro"/>
</dbReference>
<evidence type="ECO:0000256" key="3">
    <source>
        <dbReference type="PROSITE-ProRule" id="PRU10007"/>
    </source>
</evidence>
<dbReference type="InterPro" id="IPR016162">
    <property type="entry name" value="Ald_DH_N"/>
</dbReference>
<accession>A0A158GQW1</accession>
<evidence type="ECO:0000256" key="1">
    <source>
        <dbReference type="ARBA" id="ARBA00009986"/>
    </source>
</evidence>
<evidence type="ECO:0000313" key="6">
    <source>
        <dbReference type="EMBL" id="SAL34432.1"/>
    </source>
</evidence>
<dbReference type="FunFam" id="3.40.605.10:FF:000007">
    <property type="entry name" value="NAD/NADP-dependent betaine aldehyde dehydrogenase"/>
    <property type="match status" value="1"/>
</dbReference>
<sequence length="505" mass="53349">MNLSVREKGAVLNLPLQQPGAIYIDGAFVPPTEKRGEVVINPATEEAIGEVAVGGVRDADAAIAAAREAFDAGPWPRMSARERIACLQKMYDVLEARADEICELIVLEAGSVQSNAKARQFDIPMKHFRRFLELGVREDVKALAPELTLGAGSVTVLGTAFVVRAPVGVVAAITPYNYPYFLNLVKVIPALVTGNAVVLKPSPYTPFEGLVLAGAAAQAGLPKGVLNVITGGLEVGERLTSDVRVDMVTFTGSDQVGAAIAAQSAPTLKRLVMELGGKSALIVRSDASLKMALSQALRGFTSHAGQGCAMNTRVLVHNSIRRDFVDQLATMARSVKVGDPRAADTEMGPLIRAAARERVERYVALGLESGARLMAGGRRPPHLTKGFYYEPTFFDDVDGRSAIAQDEIFGPVGVVIGFDTDDEAVAIANDSRFGLRGGIVSADVGRAFEMARAIRTGGVTLNGGAGTQLSDGPFGGVKRSGYGRELGEDGLNEFTQTQLIEIQAG</sequence>
<dbReference type="InterPro" id="IPR029510">
    <property type="entry name" value="Ald_DH_CS_GLU"/>
</dbReference>
<dbReference type="RefSeq" id="WP_082913419.1">
    <property type="nucleotide sequence ID" value="NZ_FCOK02000018.1"/>
</dbReference>
<gene>
    <name evidence="6" type="ORF">AWB69_03153</name>
</gene>
<dbReference type="PROSITE" id="PS00687">
    <property type="entry name" value="ALDEHYDE_DEHYDR_GLU"/>
    <property type="match status" value="1"/>
</dbReference>
<dbReference type="SUPFAM" id="SSF53720">
    <property type="entry name" value="ALDH-like"/>
    <property type="match status" value="1"/>
</dbReference>
<dbReference type="PANTHER" id="PTHR42804">
    <property type="entry name" value="ALDEHYDE DEHYDROGENASE"/>
    <property type="match status" value="1"/>
</dbReference>
<dbReference type="OrthoDB" id="6187633at2"/>
<comment type="similarity">
    <text evidence="1 4">Belongs to the aldehyde dehydrogenase family.</text>
</comment>
<dbReference type="EMBL" id="FCOK02000018">
    <property type="protein sequence ID" value="SAL34432.1"/>
    <property type="molecule type" value="Genomic_DNA"/>
</dbReference>
<reference evidence="6 7" key="1">
    <citation type="submission" date="2016-01" db="EMBL/GenBank/DDBJ databases">
        <authorList>
            <person name="Oliw E.H."/>
        </authorList>
    </citation>
    <scope>NUCLEOTIDE SEQUENCE [LARGE SCALE GENOMIC DNA]</scope>
    <source>
        <strain evidence="6">LMG 27134</strain>
    </source>
</reference>
<dbReference type="InterPro" id="IPR016161">
    <property type="entry name" value="Ald_DH/histidinol_DH"/>
</dbReference>
<dbReference type="AlphaFoldDB" id="A0A158GQW1"/>
<evidence type="ECO:0000259" key="5">
    <source>
        <dbReference type="Pfam" id="PF00171"/>
    </source>
</evidence>
<protein>
    <submittedName>
        <fullName evidence="6">Aldehyde dehydrogenase</fullName>
    </submittedName>
</protein>
<name>A0A158GQW1_9BURK</name>
<proteinExistence type="inferred from homology"/>
<evidence type="ECO:0000256" key="2">
    <source>
        <dbReference type="ARBA" id="ARBA00023002"/>
    </source>
</evidence>
<feature type="domain" description="Aldehyde dehydrogenase" evidence="5">
    <location>
        <begin position="32"/>
        <end position="499"/>
    </location>
</feature>